<evidence type="ECO:0000256" key="1">
    <source>
        <dbReference type="SAM" id="MobiDB-lite"/>
    </source>
</evidence>
<dbReference type="WBParaSite" id="ACRNAN_scaffold1930.g27510.t1">
    <property type="protein sequence ID" value="ACRNAN_scaffold1930.g27510.t1"/>
    <property type="gene ID" value="ACRNAN_scaffold1930.g27510"/>
</dbReference>
<dbReference type="AlphaFoldDB" id="A0A914D5G3"/>
<proteinExistence type="predicted"/>
<organism evidence="2 3">
    <name type="scientific">Acrobeloides nanus</name>
    <dbReference type="NCBI Taxonomy" id="290746"/>
    <lineage>
        <taxon>Eukaryota</taxon>
        <taxon>Metazoa</taxon>
        <taxon>Ecdysozoa</taxon>
        <taxon>Nematoda</taxon>
        <taxon>Chromadorea</taxon>
        <taxon>Rhabditida</taxon>
        <taxon>Tylenchina</taxon>
        <taxon>Cephalobomorpha</taxon>
        <taxon>Cephaloboidea</taxon>
        <taxon>Cephalobidae</taxon>
        <taxon>Acrobeloides</taxon>
    </lineage>
</organism>
<accession>A0A914D5G3</accession>
<name>A0A914D5G3_9BILA</name>
<sequence>MSDPEIRLTQSRAPDPESDIFAQDRTSDPESDIFAQDRTSYPERRYPTQDRTSDPESDNLRSGLGRSDVRSWKLRIGRPTLSQTNLRIGHNI</sequence>
<evidence type="ECO:0000313" key="2">
    <source>
        <dbReference type="Proteomes" id="UP000887540"/>
    </source>
</evidence>
<feature type="compositionally biased region" description="Basic and acidic residues" evidence="1">
    <location>
        <begin position="40"/>
        <end position="54"/>
    </location>
</feature>
<keyword evidence="2" id="KW-1185">Reference proteome</keyword>
<protein>
    <submittedName>
        <fullName evidence="3">Uncharacterized protein</fullName>
    </submittedName>
</protein>
<reference evidence="3" key="1">
    <citation type="submission" date="2022-11" db="UniProtKB">
        <authorList>
            <consortium name="WormBaseParasite"/>
        </authorList>
    </citation>
    <scope>IDENTIFICATION</scope>
</reference>
<evidence type="ECO:0000313" key="3">
    <source>
        <dbReference type="WBParaSite" id="ACRNAN_scaffold1930.g27510.t1"/>
    </source>
</evidence>
<dbReference type="Proteomes" id="UP000887540">
    <property type="component" value="Unplaced"/>
</dbReference>
<feature type="region of interest" description="Disordered" evidence="1">
    <location>
        <begin position="1"/>
        <end position="68"/>
    </location>
</feature>